<dbReference type="InterPro" id="IPR016143">
    <property type="entry name" value="Citrate_synth-like_sm_a-sub"/>
</dbReference>
<dbReference type="OrthoDB" id="435022at2759"/>
<dbReference type="Proteomes" id="UP000785679">
    <property type="component" value="Unassembled WGS sequence"/>
</dbReference>
<dbReference type="PRINTS" id="PR00143">
    <property type="entry name" value="CITRTSNTHASE"/>
</dbReference>
<dbReference type="InterPro" id="IPR002020">
    <property type="entry name" value="Citrate_synthase"/>
</dbReference>
<dbReference type="GO" id="GO:0006099">
    <property type="term" value="P:tricarboxylic acid cycle"/>
    <property type="evidence" value="ECO:0007669"/>
    <property type="project" value="UniProtKB-UniPathway"/>
</dbReference>
<dbReference type="SUPFAM" id="SSF48256">
    <property type="entry name" value="Citrate synthase"/>
    <property type="match status" value="1"/>
</dbReference>
<evidence type="ECO:0000313" key="6">
    <source>
        <dbReference type="EMBL" id="TNV81357.1"/>
    </source>
</evidence>
<proteinExistence type="inferred from homology"/>
<dbReference type="FunFam" id="1.10.230.10:FF:000002">
    <property type="entry name" value="Citrate synthase"/>
    <property type="match status" value="1"/>
</dbReference>
<organism evidence="6 7">
    <name type="scientific">Halteria grandinella</name>
    <dbReference type="NCBI Taxonomy" id="5974"/>
    <lineage>
        <taxon>Eukaryota</taxon>
        <taxon>Sar</taxon>
        <taxon>Alveolata</taxon>
        <taxon>Ciliophora</taxon>
        <taxon>Intramacronucleata</taxon>
        <taxon>Spirotrichea</taxon>
        <taxon>Stichotrichia</taxon>
        <taxon>Sporadotrichida</taxon>
        <taxon>Halteriidae</taxon>
        <taxon>Halteria</taxon>
    </lineage>
</organism>
<dbReference type="InterPro" id="IPR019810">
    <property type="entry name" value="Citrate_synthase_AS"/>
</dbReference>
<protein>
    <recommendedName>
        <fullName evidence="5">Citrate synthase</fullName>
    </recommendedName>
</protein>
<dbReference type="InterPro" id="IPR010953">
    <property type="entry name" value="Citrate_synthase_typ-I"/>
</dbReference>
<keyword evidence="4 5" id="KW-0808">Transferase</keyword>
<comment type="pathway">
    <text evidence="1">Carbohydrate metabolism; tricarboxylic acid cycle; isocitrate from oxaloacetate: step 1/2.</text>
</comment>
<name>A0A8J8NTI4_HALGN</name>
<evidence type="ECO:0000256" key="4">
    <source>
        <dbReference type="ARBA" id="ARBA00022679"/>
    </source>
</evidence>
<sequence length="501" mass="56955">MHRLSLLGNQFESALENQQLTQQAAAAAPSKKDSLSVVDNRTGKSYELLIKDGAINATDLAKIKDAQGEVTRSYDPAYMNTVACISKISYIDGDKGVLEYRGYPIEQLAEHSTFLETAFLVIFGELPNAQQLKKFSKKVMTNSTYHDGLDKFIKAFRHDSHPMGMMSTLMAAMSTFYPEANPAYVGANIYKGKQERNKHIYRILGAAPTIAAACYRHRIGLPLNHANQDLGYVENFLYMMDKHITDDDYKPHPKITRALEILFILHAEHELNCSTAAIRHMASSQSDVYTSLAGAVTALYGPRHGGANEAVLRMLEQIGSKDKIPQFIEDVKNKKKMLMGFGHRVYRSYDPRATIVKRTAEEVFSLVGKEPLVEIAMELEKIALTDEYFIKRKLYPNVDFYSGVIYKALGIPTEFFTVLFAVPRIAGWLAHWTEFLDDPENKIVRPRQIYKGYRTRDYVPIEKRERTADYDLKYVIDPYDLRREAALDYQKEQRKSGGVKK</sequence>
<dbReference type="Gene3D" id="1.10.580.10">
    <property type="entry name" value="Citrate Synthase, domain 1"/>
    <property type="match status" value="1"/>
</dbReference>
<dbReference type="InterPro" id="IPR016142">
    <property type="entry name" value="Citrate_synth-like_lrg_a-sub"/>
</dbReference>
<dbReference type="PROSITE" id="PS00480">
    <property type="entry name" value="CITRATE_SYNTHASE"/>
    <property type="match status" value="1"/>
</dbReference>
<dbReference type="PANTHER" id="PTHR42871">
    <property type="entry name" value="CITRATE SYNTHASE"/>
    <property type="match status" value="1"/>
</dbReference>
<keyword evidence="7" id="KW-1185">Reference proteome</keyword>
<dbReference type="AlphaFoldDB" id="A0A8J8NTI4"/>
<evidence type="ECO:0000313" key="7">
    <source>
        <dbReference type="Proteomes" id="UP000785679"/>
    </source>
</evidence>
<dbReference type="InterPro" id="IPR036969">
    <property type="entry name" value="Citrate_synthase_sf"/>
</dbReference>
<dbReference type="Gene3D" id="1.10.230.10">
    <property type="entry name" value="Cytochrome P450-Terp, domain 2"/>
    <property type="match status" value="1"/>
</dbReference>
<dbReference type="UniPathway" id="UPA00223">
    <property type="reaction ID" value="UER00717"/>
</dbReference>
<dbReference type="GO" id="GO:0046912">
    <property type="term" value="F:acyltransferase activity, acyl groups converted into alkyl on transfer"/>
    <property type="evidence" value="ECO:0007669"/>
    <property type="project" value="InterPro"/>
</dbReference>
<dbReference type="Pfam" id="PF00285">
    <property type="entry name" value="Citrate_synt"/>
    <property type="match status" value="1"/>
</dbReference>
<dbReference type="NCBIfam" id="TIGR01798">
    <property type="entry name" value="cit_synth_I"/>
    <property type="match status" value="1"/>
</dbReference>
<dbReference type="PANTHER" id="PTHR42871:SF1">
    <property type="entry name" value="CITRATE SYNTHASE"/>
    <property type="match status" value="1"/>
</dbReference>
<accession>A0A8J8NTI4</accession>
<evidence type="ECO:0000256" key="3">
    <source>
        <dbReference type="ARBA" id="ARBA00022532"/>
    </source>
</evidence>
<dbReference type="EMBL" id="RRYP01006252">
    <property type="protein sequence ID" value="TNV81357.1"/>
    <property type="molecule type" value="Genomic_DNA"/>
</dbReference>
<dbReference type="GO" id="GO:0005737">
    <property type="term" value="C:cytoplasm"/>
    <property type="evidence" value="ECO:0007669"/>
    <property type="project" value="InterPro"/>
</dbReference>
<comment type="caution">
    <text evidence="6">The sequence shown here is derived from an EMBL/GenBank/DDBJ whole genome shotgun (WGS) entry which is preliminary data.</text>
</comment>
<evidence type="ECO:0000256" key="5">
    <source>
        <dbReference type="RuleBase" id="RU000441"/>
    </source>
</evidence>
<comment type="similarity">
    <text evidence="2 5">Belongs to the citrate synthase family.</text>
</comment>
<gene>
    <name evidence="6" type="ORF">FGO68_gene5617</name>
</gene>
<evidence type="ECO:0000256" key="2">
    <source>
        <dbReference type="ARBA" id="ARBA00010566"/>
    </source>
</evidence>
<dbReference type="FunFam" id="1.10.580.10:FF:000005">
    <property type="entry name" value="Citrate synthase"/>
    <property type="match status" value="1"/>
</dbReference>
<dbReference type="NCBIfam" id="NF004126">
    <property type="entry name" value="PRK05614.1"/>
    <property type="match status" value="1"/>
</dbReference>
<keyword evidence="3" id="KW-0816">Tricarboxylic acid cycle</keyword>
<dbReference type="GO" id="GO:0032787">
    <property type="term" value="P:monocarboxylic acid metabolic process"/>
    <property type="evidence" value="ECO:0007669"/>
    <property type="project" value="UniProtKB-ARBA"/>
</dbReference>
<reference evidence="6" key="1">
    <citation type="submission" date="2019-06" db="EMBL/GenBank/DDBJ databases">
        <authorList>
            <person name="Zheng W."/>
        </authorList>
    </citation>
    <scope>NUCLEOTIDE SEQUENCE</scope>
    <source>
        <strain evidence="6">QDHG01</strain>
    </source>
</reference>
<evidence type="ECO:0000256" key="1">
    <source>
        <dbReference type="ARBA" id="ARBA00004751"/>
    </source>
</evidence>